<evidence type="ECO:0000256" key="1">
    <source>
        <dbReference type="SAM" id="SignalP"/>
    </source>
</evidence>
<sequence>MKKRFLVMIMTMVMGLSMVACGKSKDDDFYNTTSDCGVDLDCDDDGEVDDGLASENPREDTSVSSEVYEINVSLMDDAEEVFKTLTDNWGDPYIEDSGDYKIATFDTLKVTYSEVDGKKELIEFDVYSDCYKTNKGITIASTQDDIRAAYGEPLCEYDDGDEHYMNYFYKDGFSIYFTTSSKAGDAVTMYQIVKGRG</sequence>
<gene>
    <name evidence="2" type="ORF">SAMN02745725_00138</name>
</gene>
<organism evidence="2 3">
    <name type="scientific">Pseudobutyrivibrio xylanivorans DSM 14809</name>
    <dbReference type="NCBI Taxonomy" id="1123012"/>
    <lineage>
        <taxon>Bacteria</taxon>
        <taxon>Bacillati</taxon>
        <taxon>Bacillota</taxon>
        <taxon>Clostridia</taxon>
        <taxon>Lachnospirales</taxon>
        <taxon>Lachnospiraceae</taxon>
        <taxon>Pseudobutyrivibrio</taxon>
    </lineage>
</organism>
<evidence type="ECO:0008006" key="4">
    <source>
        <dbReference type="Google" id="ProtNLM"/>
    </source>
</evidence>
<name>A0A1M6A8S3_PSEXY</name>
<dbReference type="RefSeq" id="WP_072911013.1">
    <property type="nucleotide sequence ID" value="NZ_FQYQ01000001.1"/>
</dbReference>
<reference evidence="2 3" key="1">
    <citation type="submission" date="2016-11" db="EMBL/GenBank/DDBJ databases">
        <authorList>
            <person name="Jaros S."/>
            <person name="Januszkiewicz K."/>
            <person name="Wedrychowicz H."/>
        </authorList>
    </citation>
    <scope>NUCLEOTIDE SEQUENCE [LARGE SCALE GENOMIC DNA]</scope>
    <source>
        <strain evidence="2 3">DSM 14809</strain>
    </source>
</reference>
<dbReference type="Proteomes" id="UP000184185">
    <property type="component" value="Unassembled WGS sequence"/>
</dbReference>
<evidence type="ECO:0000313" key="3">
    <source>
        <dbReference type="Proteomes" id="UP000184185"/>
    </source>
</evidence>
<feature type="signal peptide" evidence="1">
    <location>
        <begin position="1"/>
        <end position="22"/>
    </location>
</feature>
<dbReference type="PROSITE" id="PS51257">
    <property type="entry name" value="PROKAR_LIPOPROTEIN"/>
    <property type="match status" value="1"/>
</dbReference>
<proteinExistence type="predicted"/>
<feature type="chain" id="PRO_5012861507" description="DUF4309 domain-containing protein" evidence="1">
    <location>
        <begin position="23"/>
        <end position="197"/>
    </location>
</feature>
<evidence type="ECO:0000313" key="2">
    <source>
        <dbReference type="EMBL" id="SHI32523.1"/>
    </source>
</evidence>
<protein>
    <recommendedName>
        <fullName evidence="4">DUF4309 domain-containing protein</fullName>
    </recommendedName>
</protein>
<dbReference type="OrthoDB" id="2047376at2"/>
<dbReference type="AlphaFoldDB" id="A0A1M6A8S3"/>
<keyword evidence="3" id="KW-1185">Reference proteome</keyword>
<accession>A0A1M6A8S3</accession>
<dbReference type="EMBL" id="FQYQ01000001">
    <property type="protein sequence ID" value="SHI32523.1"/>
    <property type="molecule type" value="Genomic_DNA"/>
</dbReference>
<dbReference type="STRING" id="185007.SAMN02910350_00548"/>
<keyword evidence="1" id="KW-0732">Signal</keyword>